<sequence length="117" mass="13390">MIVAVPNERNWSRKENTVQRSAARCFLFWHRLSARLGLLVFGEGSKHCHEAISRNNPTVCWSCRLTVLTCSCIMVLAFHTQTLLYMHIGEMAVNCPMSHCCRRWHSPAGIYHSKTSV</sequence>
<dbReference type="EMBL" id="ML979141">
    <property type="protein sequence ID" value="KAF1912123.1"/>
    <property type="molecule type" value="Genomic_DNA"/>
</dbReference>
<gene>
    <name evidence="1" type="ORF">BDU57DRAFT_79478</name>
</gene>
<evidence type="ECO:0000313" key="1">
    <source>
        <dbReference type="EMBL" id="KAF1912123.1"/>
    </source>
</evidence>
<keyword evidence="2" id="KW-1185">Reference proteome</keyword>
<dbReference type="AlphaFoldDB" id="A0A6A5Q9M3"/>
<evidence type="ECO:0000313" key="2">
    <source>
        <dbReference type="Proteomes" id="UP000800096"/>
    </source>
</evidence>
<name>A0A6A5Q9M3_AMPQU</name>
<protein>
    <submittedName>
        <fullName evidence="1">Uncharacterized protein</fullName>
    </submittedName>
</protein>
<organism evidence="1 2">
    <name type="scientific">Ampelomyces quisqualis</name>
    <name type="common">Powdery mildew agent</name>
    <dbReference type="NCBI Taxonomy" id="50730"/>
    <lineage>
        <taxon>Eukaryota</taxon>
        <taxon>Fungi</taxon>
        <taxon>Dikarya</taxon>
        <taxon>Ascomycota</taxon>
        <taxon>Pezizomycotina</taxon>
        <taxon>Dothideomycetes</taxon>
        <taxon>Pleosporomycetidae</taxon>
        <taxon>Pleosporales</taxon>
        <taxon>Pleosporineae</taxon>
        <taxon>Phaeosphaeriaceae</taxon>
        <taxon>Ampelomyces</taxon>
    </lineage>
</organism>
<reference evidence="1" key="1">
    <citation type="journal article" date="2020" name="Stud. Mycol.">
        <title>101 Dothideomycetes genomes: a test case for predicting lifestyles and emergence of pathogens.</title>
        <authorList>
            <person name="Haridas S."/>
            <person name="Albert R."/>
            <person name="Binder M."/>
            <person name="Bloem J."/>
            <person name="Labutti K."/>
            <person name="Salamov A."/>
            <person name="Andreopoulos B."/>
            <person name="Baker S."/>
            <person name="Barry K."/>
            <person name="Bills G."/>
            <person name="Bluhm B."/>
            <person name="Cannon C."/>
            <person name="Castanera R."/>
            <person name="Culley D."/>
            <person name="Daum C."/>
            <person name="Ezra D."/>
            <person name="Gonzalez J."/>
            <person name="Henrissat B."/>
            <person name="Kuo A."/>
            <person name="Liang C."/>
            <person name="Lipzen A."/>
            <person name="Lutzoni F."/>
            <person name="Magnuson J."/>
            <person name="Mondo S."/>
            <person name="Nolan M."/>
            <person name="Ohm R."/>
            <person name="Pangilinan J."/>
            <person name="Park H.-J."/>
            <person name="Ramirez L."/>
            <person name="Alfaro M."/>
            <person name="Sun H."/>
            <person name="Tritt A."/>
            <person name="Yoshinaga Y."/>
            <person name="Zwiers L.-H."/>
            <person name="Turgeon B."/>
            <person name="Goodwin S."/>
            <person name="Spatafora J."/>
            <person name="Crous P."/>
            <person name="Grigoriev I."/>
        </authorList>
    </citation>
    <scope>NUCLEOTIDE SEQUENCE</scope>
    <source>
        <strain evidence="1">HMLAC05119</strain>
    </source>
</reference>
<accession>A0A6A5Q9M3</accession>
<dbReference type="Proteomes" id="UP000800096">
    <property type="component" value="Unassembled WGS sequence"/>
</dbReference>
<proteinExistence type="predicted"/>